<keyword evidence="5" id="KW-0472">Membrane</keyword>
<name>A0A1U7YXL0_NELNU</name>
<evidence type="ECO:0000256" key="2">
    <source>
        <dbReference type="ARBA" id="ARBA00022614"/>
    </source>
</evidence>
<feature type="signal peptide" evidence="6">
    <location>
        <begin position="1"/>
        <end position="27"/>
    </location>
</feature>
<dbReference type="InParanoid" id="A0A1U7YXL0"/>
<dbReference type="PANTHER" id="PTHR48009:SF9">
    <property type="entry name" value="LRR RECEPTOR-LIKE SERINE_THREONINE-PROTEIN KINASE GSO1"/>
    <property type="match status" value="1"/>
</dbReference>
<dbReference type="InterPro" id="IPR001611">
    <property type="entry name" value="Leu-rich_rpt"/>
</dbReference>
<proteinExistence type="predicted"/>
<dbReference type="eggNOG" id="KOG0619">
    <property type="taxonomic scope" value="Eukaryota"/>
</dbReference>
<evidence type="ECO:0000256" key="3">
    <source>
        <dbReference type="ARBA" id="ARBA00022729"/>
    </source>
</evidence>
<dbReference type="RefSeq" id="XP_010244255.1">
    <property type="nucleotide sequence ID" value="XM_010245953.2"/>
</dbReference>
<keyword evidence="2" id="KW-0433">Leucine-rich repeat</keyword>
<accession>A0A1U7YXL0</accession>
<dbReference type="InterPro" id="IPR003591">
    <property type="entry name" value="Leu-rich_rpt_typical-subtyp"/>
</dbReference>
<dbReference type="SMART" id="SM00369">
    <property type="entry name" value="LRR_TYP"/>
    <property type="match status" value="3"/>
</dbReference>
<organism evidence="7 8">
    <name type="scientific">Nelumbo nucifera</name>
    <name type="common">Sacred lotus</name>
    <dbReference type="NCBI Taxonomy" id="4432"/>
    <lineage>
        <taxon>Eukaryota</taxon>
        <taxon>Viridiplantae</taxon>
        <taxon>Streptophyta</taxon>
        <taxon>Embryophyta</taxon>
        <taxon>Tracheophyta</taxon>
        <taxon>Spermatophyta</taxon>
        <taxon>Magnoliopsida</taxon>
        <taxon>Proteales</taxon>
        <taxon>Nelumbonaceae</taxon>
        <taxon>Nelumbo</taxon>
    </lineage>
</organism>
<dbReference type="Pfam" id="PF13855">
    <property type="entry name" value="LRR_8"/>
    <property type="match status" value="1"/>
</dbReference>
<evidence type="ECO:0000256" key="6">
    <source>
        <dbReference type="SAM" id="SignalP"/>
    </source>
</evidence>
<keyword evidence="3 6" id="KW-0732">Signal</keyword>
<dbReference type="Pfam" id="PF00560">
    <property type="entry name" value="LRR_1"/>
    <property type="match status" value="2"/>
</dbReference>
<gene>
    <name evidence="8" type="primary">LOC104588132</name>
</gene>
<dbReference type="InterPro" id="IPR053213">
    <property type="entry name" value="RLP29"/>
</dbReference>
<dbReference type="OrthoDB" id="676979at2759"/>
<evidence type="ECO:0000313" key="7">
    <source>
        <dbReference type="Proteomes" id="UP000189703"/>
    </source>
</evidence>
<dbReference type="GeneID" id="104588132"/>
<feature type="chain" id="PRO_5010565602" evidence="6">
    <location>
        <begin position="28"/>
        <end position="396"/>
    </location>
</feature>
<dbReference type="GO" id="GO:0016020">
    <property type="term" value="C:membrane"/>
    <property type="evidence" value="ECO:0007669"/>
    <property type="project" value="UniProtKB-SubCell"/>
</dbReference>
<evidence type="ECO:0000256" key="5">
    <source>
        <dbReference type="ARBA" id="ARBA00023136"/>
    </source>
</evidence>
<dbReference type="InterPro" id="IPR032675">
    <property type="entry name" value="LRR_dom_sf"/>
</dbReference>
<protein>
    <submittedName>
        <fullName evidence="8">LRR receptor-like serine/threonine-protein kinase GSO1</fullName>
    </submittedName>
</protein>
<evidence type="ECO:0000256" key="4">
    <source>
        <dbReference type="ARBA" id="ARBA00022737"/>
    </source>
</evidence>
<reference evidence="8" key="1">
    <citation type="submission" date="2025-08" db="UniProtKB">
        <authorList>
            <consortium name="RefSeq"/>
        </authorList>
    </citation>
    <scope>IDENTIFICATION</scope>
</reference>
<dbReference type="Gene3D" id="3.80.10.10">
    <property type="entry name" value="Ribonuclease Inhibitor"/>
    <property type="match status" value="2"/>
</dbReference>
<dbReference type="OMA" id="RTRFICG"/>
<dbReference type="FunCoup" id="A0A1U7YXL0">
    <property type="interactions" value="188"/>
</dbReference>
<dbReference type="KEGG" id="nnu:104588132"/>
<dbReference type="AlphaFoldDB" id="A0A1U7YXL0"/>
<dbReference type="Proteomes" id="UP000189703">
    <property type="component" value="Unplaced"/>
</dbReference>
<keyword evidence="4" id="KW-0677">Repeat</keyword>
<sequence length="396" mass="42983">MHISPLAMTILLLSLFCFSALLSPLRALTLPSDTSALKAFKNAIKPATISPWSCLASWNFSIDPCSLPRRSYFICGITCNSDNTRVTALVLDPAGYSGTLSPQLSTLTQLIHLDISDNSFYGPIPSSLSSLTKLQTLSLSSNSFSGPFPPSLTRLTSLNSLDISHNALARTLPQTMSSLSNVRTIDLSFNKLTGSLPKLPPNLVELAIRANFLSGSLLQSSFQGSSQLEVVELGANMFSGVLNSWFFLLPSLQQVDLSNNSFTRLEIWKPSNKDSNLVAVDLGFNSLEGYLPVNFASFPLLSSLSLRHNRFRGPIPLEYGKKLSLRRLFLDGNFLNGKVPDRFFSGAGGSTLSGSFGDNCLESCPNSSQLCLPLQKSPSMCRQAYGGKPRSVSSWF</sequence>
<evidence type="ECO:0000256" key="1">
    <source>
        <dbReference type="ARBA" id="ARBA00004370"/>
    </source>
</evidence>
<dbReference type="PANTHER" id="PTHR48009">
    <property type="entry name" value="LEUCINE-RICH REPEAT (LRR) FAMILY PROTEIN"/>
    <property type="match status" value="1"/>
</dbReference>
<dbReference type="FunFam" id="3.80.10.10:FF:000400">
    <property type="entry name" value="Nuclear pore complex protein NUP107"/>
    <property type="match status" value="1"/>
</dbReference>
<comment type="subcellular location">
    <subcellularLocation>
        <location evidence="1">Membrane</location>
    </subcellularLocation>
</comment>
<dbReference type="SUPFAM" id="SSF52058">
    <property type="entry name" value="L domain-like"/>
    <property type="match status" value="1"/>
</dbReference>
<evidence type="ECO:0000313" key="8">
    <source>
        <dbReference type="RefSeq" id="XP_010244255.1"/>
    </source>
</evidence>
<keyword evidence="7" id="KW-1185">Reference proteome</keyword>